<sequence>MTGPTEHTTVHTHIVSAPVEVAYGLIADVERWPVLFEPTVHVRILERTEGAERFRIWALVNGEVANWTSRRTLDPKAAVITFRQEHSRPPLTSMGGEWRFTPLPGHRTEIALTHSFSAEGDEDVEWITRALDTNSERELAALGRMAEQRHPVQDLVMTFEDVVLAEGDTAPAYRFVDRADAWPTLLPHVARLDLQEPEPGVQHMEMDTLTSDGSTHTTRSVRLCFPEREIVYKQELPPRLLFGHSGAWEFGDDGLITARHTVAIDPGAIAEVLGEGATVAQARAYLRSALGANSRTTLSRAVAAVADAVRRAS</sequence>
<dbReference type="Pfam" id="PF03364">
    <property type="entry name" value="Polyketide_cyc"/>
    <property type="match status" value="1"/>
</dbReference>
<keyword evidence="3" id="KW-1185">Reference proteome</keyword>
<dbReference type="CDD" id="cd08861">
    <property type="entry name" value="OtcD1_ARO-CYC_like"/>
    <property type="match status" value="2"/>
</dbReference>
<dbReference type="AlphaFoldDB" id="A0A7Z0JBR9"/>
<dbReference type="SUPFAM" id="SSF55961">
    <property type="entry name" value="Bet v1-like"/>
    <property type="match status" value="2"/>
</dbReference>
<evidence type="ECO:0000313" key="3">
    <source>
        <dbReference type="Proteomes" id="UP000572051"/>
    </source>
</evidence>
<evidence type="ECO:0000313" key="2">
    <source>
        <dbReference type="EMBL" id="NYJ36137.1"/>
    </source>
</evidence>
<name>A0A7Z0JBR9_9ACTN</name>
<feature type="domain" description="Coenzyme Q-binding protein COQ10 START" evidence="1">
    <location>
        <begin position="15"/>
        <end position="116"/>
    </location>
</feature>
<dbReference type="GO" id="GO:0016829">
    <property type="term" value="F:lyase activity"/>
    <property type="evidence" value="ECO:0007669"/>
    <property type="project" value="UniProtKB-KW"/>
</dbReference>
<dbReference type="Proteomes" id="UP000572051">
    <property type="component" value="Unassembled WGS sequence"/>
</dbReference>
<keyword evidence="2" id="KW-0456">Lyase</keyword>
<dbReference type="EC" id="4.2.1.-" evidence="2"/>
<gene>
    <name evidence="2" type="ORF">HNR10_004018</name>
</gene>
<proteinExistence type="predicted"/>
<accession>A0A7Z0JBR9</accession>
<dbReference type="InterPro" id="IPR005031">
    <property type="entry name" value="COQ10_START"/>
</dbReference>
<organism evidence="2 3">
    <name type="scientific">Nocardiopsis aegyptia</name>
    <dbReference type="NCBI Taxonomy" id="220378"/>
    <lineage>
        <taxon>Bacteria</taxon>
        <taxon>Bacillati</taxon>
        <taxon>Actinomycetota</taxon>
        <taxon>Actinomycetes</taxon>
        <taxon>Streptosporangiales</taxon>
        <taxon>Nocardiopsidaceae</taxon>
        <taxon>Nocardiopsis</taxon>
    </lineage>
</organism>
<dbReference type="Gene3D" id="3.30.530.20">
    <property type="match status" value="2"/>
</dbReference>
<evidence type="ECO:0000259" key="1">
    <source>
        <dbReference type="Pfam" id="PF03364"/>
    </source>
</evidence>
<reference evidence="2 3" key="1">
    <citation type="submission" date="2020-07" db="EMBL/GenBank/DDBJ databases">
        <title>Sequencing the genomes of 1000 actinobacteria strains.</title>
        <authorList>
            <person name="Klenk H.-P."/>
        </authorList>
    </citation>
    <scope>NUCLEOTIDE SEQUENCE [LARGE SCALE GENOMIC DNA]</scope>
    <source>
        <strain evidence="2 3">DSM 44442</strain>
    </source>
</reference>
<dbReference type="EMBL" id="JACCFS010000001">
    <property type="protein sequence ID" value="NYJ36137.1"/>
    <property type="molecule type" value="Genomic_DNA"/>
</dbReference>
<protein>
    <submittedName>
        <fullName evidence="2">Aromatase</fullName>
        <ecNumber evidence="2">4.2.1.-</ecNumber>
    </submittedName>
</protein>
<dbReference type="RefSeq" id="WP_179825843.1">
    <property type="nucleotide sequence ID" value="NZ_JACCFS010000001.1"/>
</dbReference>
<comment type="caution">
    <text evidence="2">The sequence shown here is derived from an EMBL/GenBank/DDBJ whole genome shotgun (WGS) entry which is preliminary data.</text>
</comment>
<dbReference type="InterPro" id="IPR023393">
    <property type="entry name" value="START-like_dom_sf"/>
</dbReference>